<reference evidence="7 8" key="1">
    <citation type="submission" date="2018-02" db="EMBL/GenBank/DDBJ databases">
        <title>The genomes of Aspergillus section Nigri reveals drivers in fungal speciation.</title>
        <authorList>
            <consortium name="DOE Joint Genome Institute"/>
            <person name="Vesth T.C."/>
            <person name="Nybo J."/>
            <person name="Theobald S."/>
            <person name="Brandl J."/>
            <person name="Frisvad J.C."/>
            <person name="Nielsen K.F."/>
            <person name="Lyhne E.K."/>
            <person name="Kogle M.E."/>
            <person name="Kuo A."/>
            <person name="Riley R."/>
            <person name="Clum A."/>
            <person name="Nolan M."/>
            <person name="Lipzen A."/>
            <person name="Salamov A."/>
            <person name="Henrissat B."/>
            <person name="Wiebenga A."/>
            <person name="De vries R.P."/>
            <person name="Grigoriev I.V."/>
            <person name="Mortensen U.H."/>
            <person name="Andersen M.R."/>
            <person name="Baker S.E."/>
        </authorList>
    </citation>
    <scope>NUCLEOTIDE SEQUENCE [LARGE SCALE GENOMIC DNA]</scope>
    <source>
        <strain evidence="7 8">CBS 112811</strain>
    </source>
</reference>
<dbReference type="Proteomes" id="UP000249526">
    <property type="component" value="Unassembled WGS sequence"/>
</dbReference>
<dbReference type="GO" id="GO:0005783">
    <property type="term" value="C:endoplasmic reticulum"/>
    <property type="evidence" value="ECO:0007669"/>
    <property type="project" value="UniProtKB-SubCell"/>
</dbReference>
<dbReference type="InterPro" id="IPR052374">
    <property type="entry name" value="SERAC1"/>
</dbReference>
<dbReference type="AlphaFoldDB" id="A0A8G1R8L6"/>
<organism evidence="7 8">
    <name type="scientific">Aspergillus piperis CBS 112811</name>
    <dbReference type="NCBI Taxonomy" id="1448313"/>
    <lineage>
        <taxon>Eukaryota</taxon>
        <taxon>Fungi</taxon>
        <taxon>Dikarya</taxon>
        <taxon>Ascomycota</taxon>
        <taxon>Pezizomycotina</taxon>
        <taxon>Eurotiomycetes</taxon>
        <taxon>Eurotiomycetidae</taxon>
        <taxon>Eurotiales</taxon>
        <taxon>Aspergillaceae</taxon>
        <taxon>Aspergillus</taxon>
        <taxon>Aspergillus subgen. Circumdati</taxon>
    </lineage>
</organism>
<dbReference type="PANTHER" id="PTHR48182">
    <property type="entry name" value="PROTEIN SERAC1"/>
    <property type="match status" value="1"/>
</dbReference>
<evidence type="ECO:0000256" key="1">
    <source>
        <dbReference type="ARBA" id="ARBA00004173"/>
    </source>
</evidence>
<keyword evidence="8" id="KW-1185">Reference proteome</keyword>
<keyword evidence="6" id="KW-0472">Membrane</keyword>
<comment type="subcellular location">
    <subcellularLocation>
        <location evidence="2">Endoplasmic reticulum</location>
    </subcellularLocation>
    <subcellularLocation>
        <location evidence="3">Membrane</location>
    </subcellularLocation>
    <subcellularLocation>
        <location evidence="1">Mitochondrion</location>
    </subcellularLocation>
</comment>
<evidence type="ECO:0000256" key="3">
    <source>
        <dbReference type="ARBA" id="ARBA00004370"/>
    </source>
</evidence>
<name>A0A8G1R8L6_9EURO</name>
<dbReference type="RefSeq" id="XP_025517802.1">
    <property type="nucleotide sequence ID" value="XM_025664984.1"/>
</dbReference>
<dbReference type="GO" id="GO:0005739">
    <property type="term" value="C:mitochondrion"/>
    <property type="evidence" value="ECO:0007669"/>
    <property type="project" value="UniProtKB-SubCell"/>
</dbReference>
<evidence type="ECO:0000313" key="7">
    <source>
        <dbReference type="EMBL" id="RAH59880.1"/>
    </source>
</evidence>
<evidence type="ECO:0000313" key="8">
    <source>
        <dbReference type="Proteomes" id="UP000249526"/>
    </source>
</evidence>
<evidence type="ECO:0000256" key="2">
    <source>
        <dbReference type="ARBA" id="ARBA00004240"/>
    </source>
</evidence>
<proteinExistence type="predicted"/>
<dbReference type="SUPFAM" id="SSF53474">
    <property type="entry name" value="alpha/beta-Hydrolases"/>
    <property type="match status" value="1"/>
</dbReference>
<dbReference type="GeneID" id="37168386"/>
<dbReference type="Gene3D" id="3.40.50.1820">
    <property type="entry name" value="alpha/beta hydrolase"/>
    <property type="match status" value="1"/>
</dbReference>
<sequence length="532" mass="59727">MQPAPNANWLKEVVCPPNTRLDIVAVHGMNIANRSDHAENTWTDQETGTNWLRDLLPSVVPYARILAYCYNANILFGASAAGIKEQADNLLLCLSNKRKAAPARPIIFITHSMGGILVKEAIATAYHGDETYASISAMTYGIFFFGVPHYGSQHASWGQTAARVIRSVNNQVNDSFLRAVEAQSSYNDALNARFRPLLEAYRFFTICETIYEVVGGVNVGLIVDKSSAVLKECPKQVTYSPNRTHRTLCKFSSMDPEWHEISAMFSSAANQAVHCIFYSPIPSIRAEILQDRSWSLEDIEERPSIPLCTAITNAKKCHDVIIQDLQPNGAIHRRQEEIKQLNGEIAGSVSWLWSFVMRFIGLPFLIPFLIASSFLPSRDDVAANADTAQAQEQRVMGIEKDVIQRLDENQCLAFKNIMLLEGALAYQPLEGMTGTGADNLAYGKRLLRTLHEDVVRMILETQRHDRSYLEARRRVNLIEDAKRETTGKSDSEYWVTIGEKVREEQRLQERMRAVGIPQPPPDEGWICPCVIL</sequence>
<accession>A0A8G1R8L6</accession>
<evidence type="ECO:0000256" key="6">
    <source>
        <dbReference type="ARBA" id="ARBA00023136"/>
    </source>
</evidence>
<evidence type="ECO:0000256" key="5">
    <source>
        <dbReference type="ARBA" id="ARBA00023128"/>
    </source>
</evidence>
<evidence type="ECO:0008006" key="9">
    <source>
        <dbReference type="Google" id="ProtNLM"/>
    </source>
</evidence>
<keyword evidence="5" id="KW-0496">Mitochondrion</keyword>
<dbReference type="EMBL" id="KZ825058">
    <property type="protein sequence ID" value="RAH59880.1"/>
    <property type="molecule type" value="Genomic_DNA"/>
</dbReference>
<dbReference type="InterPro" id="IPR029058">
    <property type="entry name" value="AB_hydrolase_fold"/>
</dbReference>
<dbReference type="GO" id="GO:0016020">
    <property type="term" value="C:membrane"/>
    <property type="evidence" value="ECO:0007669"/>
    <property type="project" value="UniProtKB-SubCell"/>
</dbReference>
<keyword evidence="4" id="KW-0256">Endoplasmic reticulum</keyword>
<protein>
    <recommendedName>
        <fullName evidence="9">DUF676 domain-containing protein</fullName>
    </recommendedName>
</protein>
<evidence type="ECO:0000256" key="4">
    <source>
        <dbReference type="ARBA" id="ARBA00022824"/>
    </source>
</evidence>
<dbReference type="PANTHER" id="PTHR48182:SF2">
    <property type="entry name" value="PROTEIN SERAC1"/>
    <property type="match status" value="1"/>
</dbReference>
<gene>
    <name evidence="7" type="ORF">BO85DRAFT_518635</name>
</gene>